<accession>A0ABX2MQX4</accession>
<feature type="compositionally biased region" description="Polar residues" evidence="6">
    <location>
        <begin position="14"/>
        <end position="37"/>
    </location>
</feature>
<evidence type="ECO:0000256" key="5">
    <source>
        <dbReference type="ARBA" id="ARBA00023288"/>
    </source>
</evidence>
<dbReference type="InterPro" id="IPR006059">
    <property type="entry name" value="SBP"/>
</dbReference>
<protein>
    <submittedName>
        <fullName evidence="7">Extracellular solute-binding protein</fullName>
    </submittedName>
</protein>
<evidence type="ECO:0000313" key="7">
    <source>
        <dbReference type="EMBL" id="NUU56420.1"/>
    </source>
</evidence>
<feature type="compositionally biased region" description="Gly residues" evidence="6">
    <location>
        <begin position="1"/>
        <end position="10"/>
    </location>
</feature>
<feature type="region of interest" description="Disordered" evidence="6">
    <location>
        <begin position="1"/>
        <end position="40"/>
    </location>
</feature>
<gene>
    <name evidence="7" type="ORF">HP548_20290</name>
</gene>
<name>A0ABX2MQX4_9BACL</name>
<organism evidence="7 8">
    <name type="scientific">Paenibacillus taichungensis</name>
    <dbReference type="NCBI Taxonomy" id="484184"/>
    <lineage>
        <taxon>Bacteria</taxon>
        <taxon>Bacillati</taxon>
        <taxon>Bacillota</taxon>
        <taxon>Bacilli</taxon>
        <taxon>Bacillales</taxon>
        <taxon>Paenibacillaceae</taxon>
        <taxon>Paenibacillus</taxon>
    </lineage>
</organism>
<keyword evidence="4" id="KW-0564">Palmitate</keyword>
<evidence type="ECO:0000256" key="2">
    <source>
        <dbReference type="ARBA" id="ARBA00022729"/>
    </source>
</evidence>
<dbReference type="PANTHER" id="PTHR43649:SF33">
    <property type="entry name" value="POLYGALACTURONAN_RHAMNOGALACTURONAN-BINDING PROTEIN YTCQ"/>
    <property type="match status" value="1"/>
</dbReference>
<dbReference type="PANTHER" id="PTHR43649">
    <property type="entry name" value="ARABINOSE-BINDING PROTEIN-RELATED"/>
    <property type="match status" value="1"/>
</dbReference>
<keyword evidence="8" id="KW-1185">Reference proteome</keyword>
<keyword evidence="5" id="KW-0449">Lipoprotein</keyword>
<dbReference type="Pfam" id="PF01547">
    <property type="entry name" value="SBP_bac_1"/>
    <property type="match status" value="1"/>
</dbReference>
<dbReference type="Gene3D" id="3.40.190.10">
    <property type="entry name" value="Periplasmic binding protein-like II"/>
    <property type="match status" value="2"/>
</dbReference>
<evidence type="ECO:0000256" key="6">
    <source>
        <dbReference type="SAM" id="MobiDB-lite"/>
    </source>
</evidence>
<keyword evidence="3" id="KW-0472">Membrane</keyword>
<keyword evidence="2" id="KW-0732">Signal</keyword>
<dbReference type="SUPFAM" id="SSF53850">
    <property type="entry name" value="Periplasmic binding protein-like II"/>
    <property type="match status" value="1"/>
</dbReference>
<dbReference type="EMBL" id="JABMCC010000115">
    <property type="protein sequence ID" value="NUU56420.1"/>
    <property type="molecule type" value="Genomic_DNA"/>
</dbReference>
<dbReference type="Proteomes" id="UP000577724">
    <property type="component" value="Unassembled WGS sequence"/>
</dbReference>
<reference evidence="7 8" key="1">
    <citation type="submission" date="2020-05" db="EMBL/GenBank/DDBJ databases">
        <title>Genome Sequencing of Type Strains.</title>
        <authorList>
            <person name="Lemaire J.F."/>
            <person name="Inderbitzin P."/>
            <person name="Gregorio O.A."/>
            <person name="Collins S.B."/>
            <person name="Wespe N."/>
            <person name="Knight-Connoni V."/>
        </authorList>
    </citation>
    <scope>NUCLEOTIDE SEQUENCE [LARGE SCALE GENOMIC DNA]</scope>
    <source>
        <strain evidence="7 8">DSM 19942</strain>
    </source>
</reference>
<evidence type="ECO:0000256" key="1">
    <source>
        <dbReference type="ARBA" id="ARBA00022475"/>
    </source>
</evidence>
<evidence type="ECO:0000256" key="4">
    <source>
        <dbReference type="ARBA" id="ARBA00023139"/>
    </source>
</evidence>
<comment type="caution">
    <text evidence="7">The sequence shown here is derived from an EMBL/GenBank/DDBJ whole genome shotgun (WGS) entry which is preliminary data.</text>
</comment>
<evidence type="ECO:0000256" key="3">
    <source>
        <dbReference type="ARBA" id="ARBA00023136"/>
    </source>
</evidence>
<sequence length="548" mass="61057">MISGCTGGEEGASPSVNESANTKEQIKTGETVSPNADSKSKVRPVSFTQFVNYDWYTAPTWEERPHGKWITDELGVVMEPVQSNGAAATKLNSMIVAKKLPDAIVLDRGKDVERLVSAGQLVALDPYLEKYPEFVKTIGEETINMLRSADGKLYQIPNWFISGDNGNGNAAYLVNRKIYKELGSPKVETWSELEAYLKQVKERYNGSIVPIDFGEMRDSESQMISMLYSGAAEDRTGGFISPGSGGVFGVPQGDQLSSIYTDPAFEQTVMYASRLFREGLTSKDAFTQTRDQILEKLKNGKVAVFSAFDSVVEGIGREANNHLQAADLEAGYDVIWPVHADGVDKNKVYPSGYNTLGWNVNVITKNAKDPEAIFAYMNWAISEEGQQVLFFGPKGLFYDEVKDGVPIPNEAYVNRDPKKYDEMKIGEFNWYGNTSYVDVVKAKREELLPEEAQDWTTVAQSTVSFKTSKNMTEFSNLDPLATSEEGIILQRLKDYYKQVIPRLVFAGNDEEVKSILAEAQAESVKLGYDKVLKWKTAKWQENLKIMGK</sequence>
<evidence type="ECO:0000313" key="8">
    <source>
        <dbReference type="Proteomes" id="UP000577724"/>
    </source>
</evidence>
<dbReference type="InterPro" id="IPR050490">
    <property type="entry name" value="Bact_solute-bd_prot1"/>
</dbReference>
<keyword evidence="1" id="KW-1003">Cell membrane</keyword>
<proteinExistence type="predicted"/>